<name>A0A934K0V7_9BACT</name>
<sequence length="82" mass="9178">MNDTPTRRYGPDFPPVLRALDNLEVSLRGLNVSLERTRPVLDALQRDHAEAIAELYRELESCDFKAAVSAVVALKATLERGR</sequence>
<accession>A0A934K0V7</accession>
<comment type="caution">
    <text evidence="1">The sequence shown here is derived from an EMBL/GenBank/DDBJ whole genome shotgun (WGS) entry which is preliminary data.</text>
</comment>
<protein>
    <submittedName>
        <fullName evidence="1">Uncharacterized protein</fullName>
    </submittedName>
</protein>
<dbReference type="AlphaFoldDB" id="A0A934K0V7"/>
<dbReference type="EMBL" id="JAEKNR010000155">
    <property type="protein sequence ID" value="MBJ7599501.1"/>
    <property type="molecule type" value="Genomic_DNA"/>
</dbReference>
<evidence type="ECO:0000313" key="2">
    <source>
        <dbReference type="Proteomes" id="UP000612893"/>
    </source>
</evidence>
<keyword evidence="2" id="KW-1185">Reference proteome</keyword>
<reference evidence="1" key="1">
    <citation type="submission" date="2020-10" db="EMBL/GenBank/DDBJ databases">
        <title>Ca. Dormibacterota MAGs.</title>
        <authorList>
            <person name="Montgomery K."/>
        </authorList>
    </citation>
    <scope>NUCLEOTIDE SEQUENCE [LARGE SCALE GENOMIC DNA]</scope>
    <source>
        <strain evidence="1">SC8812_S17_10</strain>
    </source>
</reference>
<proteinExistence type="predicted"/>
<dbReference type="Proteomes" id="UP000612893">
    <property type="component" value="Unassembled WGS sequence"/>
</dbReference>
<gene>
    <name evidence="1" type="ORF">JF922_15660</name>
</gene>
<dbReference type="RefSeq" id="WP_338203011.1">
    <property type="nucleotide sequence ID" value="NZ_JAEKNR010000155.1"/>
</dbReference>
<evidence type="ECO:0000313" key="1">
    <source>
        <dbReference type="EMBL" id="MBJ7599501.1"/>
    </source>
</evidence>
<organism evidence="1 2">
    <name type="scientific">Candidatus Nephthysia bennettiae</name>
    <dbReference type="NCBI Taxonomy" id="3127016"/>
    <lineage>
        <taxon>Bacteria</taxon>
        <taxon>Bacillati</taxon>
        <taxon>Candidatus Dormiibacterota</taxon>
        <taxon>Candidatus Dormibacteria</taxon>
        <taxon>Candidatus Dormibacterales</taxon>
        <taxon>Candidatus Dormibacteraceae</taxon>
        <taxon>Candidatus Nephthysia</taxon>
    </lineage>
</organism>